<comment type="caution">
    <text evidence="2">The sequence shown here is derived from an EMBL/GenBank/DDBJ whole genome shotgun (WGS) entry which is preliminary data.</text>
</comment>
<sequence length="141" mass="15086">MIVYCEPRLPRFTPAPTLIPTHTTRNVLVRRDTAPALLSSISLLCPRTYSLMSLRYDGPLVWSIGSLAFLSRPWLSHSARGPAAPRKGAEATISLPGEDQQAGSGHMAPASAAIVSPDAAERCTFSPPHRSTSQSPLARVA</sequence>
<dbReference type="EMBL" id="JANPWB010000008">
    <property type="protein sequence ID" value="KAJ1165890.1"/>
    <property type="molecule type" value="Genomic_DNA"/>
</dbReference>
<keyword evidence="3" id="KW-1185">Reference proteome</keyword>
<evidence type="ECO:0000313" key="3">
    <source>
        <dbReference type="Proteomes" id="UP001066276"/>
    </source>
</evidence>
<gene>
    <name evidence="2" type="ORF">NDU88_006307</name>
</gene>
<organism evidence="2 3">
    <name type="scientific">Pleurodeles waltl</name>
    <name type="common">Iberian ribbed newt</name>
    <dbReference type="NCBI Taxonomy" id="8319"/>
    <lineage>
        <taxon>Eukaryota</taxon>
        <taxon>Metazoa</taxon>
        <taxon>Chordata</taxon>
        <taxon>Craniata</taxon>
        <taxon>Vertebrata</taxon>
        <taxon>Euteleostomi</taxon>
        <taxon>Amphibia</taxon>
        <taxon>Batrachia</taxon>
        <taxon>Caudata</taxon>
        <taxon>Salamandroidea</taxon>
        <taxon>Salamandridae</taxon>
        <taxon>Pleurodelinae</taxon>
        <taxon>Pleurodeles</taxon>
    </lineage>
</organism>
<proteinExistence type="predicted"/>
<protein>
    <submittedName>
        <fullName evidence="2">Uncharacterized protein</fullName>
    </submittedName>
</protein>
<dbReference type="Proteomes" id="UP001066276">
    <property type="component" value="Chromosome 4_2"/>
</dbReference>
<reference evidence="2" key="1">
    <citation type="journal article" date="2022" name="bioRxiv">
        <title>Sequencing and chromosome-scale assembly of the giantPleurodeles waltlgenome.</title>
        <authorList>
            <person name="Brown T."/>
            <person name="Elewa A."/>
            <person name="Iarovenko S."/>
            <person name="Subramanian E."/>
            <person name="Araus A.J."/>
            <person name="Petzold A."/>
            <person name="Susuki M."/>
            <person name="Suzuki K.-i.T."/>
            <person name="Hayashi T."/>
            <person name="Toyoda A."/>
            <person name="Oliveira C."/>
            <person name="Osipova E."/>
            <person name="Leigh N.D."/>
            <person name="Simon A."/>
            <person name="Yun M.H."/>
        </authorList>
    </citation>
    <scope>NUCLEOTIDE SEQUENCE</scope>
    <source>
        <strain evidence="2">20211129_DDA</strain>
        <tissue evidence="2">Liver</tissue>
    </source>
</reference>
<accession>A0AAV7SP84</accession>
<name>A0AAV7SP84_PLEWA</name>
<evidence type="ECO:0000256" key="1">
    <source>
        <dbReference type="SAM" id="MobiDB-lite"/>
    </source>
</evidence>
<feature type="region of interest" description="Disordered" evidence="1">
    <location>
        <begin position="78"/>
        <end position="141"/>
    </location>
</feature>
<dbReference type="AlphaFoldDB" id="A0AAV7SP84"/>
<feature type="compositionally biased region" description="Polar residues" evidence="1">
    <location>
        <begin position="129"/>
        <end position="141"/>
    </location>
</feature>
<evidence type="ECO:0000313" key="2">
    <source>
        <dbReference type="EMBL" id="KAJ1165890.1"/>
    </source>
</evidence>